<protein>
    <submittedName>
        <fullName evidence="1">Uncharacterized protein</fullName>
    </submittedName>
</protein>
<reference evidence="1 2" key="1">
    <citation type="journal article" date="2015" name="Genome Biol.">
        <title>Comparative genomics of Steinernema reveals deeply conserved gene regulatory networks.</title>
        <authorList>
            <person name="Dillman A.R."/>
            <person name="Macchietto M."/>
            <person name="Porter C.F."/>
            <person name="Rogers A."/>
            <person name="Williams B."/>
            <person name="Antoshechkin I."/>
            <person name="Lee M.M."/>
            <person name="Goodwin Z."/>
            <person name="Lu X."/>
            <person name="Lewis E.E."/>
            <person name="Goodrich-Blair H."/>
            <person name="Stock S.P."/>
            <person name="Adams B.J."/>
            <person name="Sternberg P.W."/>
            <person name="Mortazavi A."/>
        </authorList>
    </citation>
    <scope>NUCLEOTIDE SEQUENCE [LARGE SCALE GENOMIC DNA]</scope>
    <source>
        <strain evidence="1 2">ALL</strain>
    </source>
</reference>
<dbReference type="EMBL" id="AZBU02000008">
    <property type="protein sequence ID" value="TKR67457.1"/>
    <property type="molecule type" value="Genomic_DNA"/>
</dbReference>
<organism evidence="1 2">
    <name type="scientific">Steinernema carpocapsae</name>
    <name type="common">Entomopathogenic nematode</name>
    <dbReference type="NCBI Taxonomy" id="34508"/>
    <lineage>
        <taxon>Eukaryota</taxon>
        <taxon>Metazoa</taxon>
        <taxon>Ecdysozoa</taxon>
        <taxon>Nematoda</taxon>
        <taxon>Chromadorea</taxon>
        <taxon>Rhabditida</taxon>
        <taxon>Tylenchina</taxon>
        <taxon>Panagrolaimomorpha</taxon>
        <taxon>Strongyloidoidea</taxon>
        <taxon>Steinernematidae</taxon>
        <taxon>Steinernema</taxon>
    </lineage>
</organism>
<gene>
    <name evidence="1" type="ORF">L596_023606</name>
</gene>
<evidence type="ECO:0000313" key="2">
    <source>
        <dbReference type="Proteomes" id="UP000298663"/>
    </source>
</evidence>
<name>A0A4U5ME50_STECR</name>
<reference evidence="1 2" key="2">
    <citation type="journal article" date="2019" name="G3 (Bethesda)">
        <title>Hybrid Assembly of the Genome of the Entomopathogenic Nematode Steinernema carpocapsae Identifies the X-Chromosome.</title>
        <authorList>
            <person name="Serra L."/>
            <person name="Macchietto M."/>
            <person name="Macias-Munoz A."/>
            <person name="McGill C.J."/>
            <person name="Rodriguez I.M."/>
            <person name="Rodriguez B."/>
            <person name="Murad R."/>
            <person name="Mortazavi A."/>
        </authorList>
    </citation>
    <scope>NUCLEOTIDE SEQUENCE [LARGE SCALE GENOMIC DNA]</scope>
    <source>
        <strain evidence="1 2">ALL</strain>
    </source>
</reference>
<dbReference type="AlphaFoldDB" id="A0A4U5ME50"/>
<proteinExistence type="predicted"/>
<evidence type="ECO:0000313" key="1">
    <source>
        <dbReference type="EMBL" id="TKR67457.1"/>
    </source>
</evidence>
<dbReference type="Proteomes" id="UP000298663">
    <property type="component" value="Unassembled WGS sequence"/>
</dbReference>
<accession>A0A4U5ME50</accession>
<sequence>MDLICLAVALHAGGGVDGVTEEAVAGHREADDTGDDGARVHPTRICTVSEGMWGMRKVSRLAMNPSDMSAISFTCRSPLRCGSPDTQRYPSPMVSTLYTSWASMIWSKFV</sequence>
<keyword evidence="2" id="KW-1185">Reference proteome</keyword>
<comment type="caution">
    <text evidence="1">The sequence shown here is derived from an EMBL/GenBank/DDBJ whole genome shotgun (WGS) entry which is preliminary data.</text>
</comment>